<sequence>MWCGRNGVVVRLLGFYISESDSIPGGVAPGFSPVENVSDVAAVRWVFSGISRFPYFFIPALLHTHLTSPSSGLKTSMFRAAHISSLAQFRYTKRYFSKGNQWLPGVIHAGEAADKKLELCRCCRIPSGPVKYANAFSSREQPMATDKLLVGRFCSASIGSCCLLIFVAFPPCDGATMVERLDGSLPTKAHLVQFPAGSLRIFASGNCAGRCHWSAGILGDLPFPPPLHSDAAPCLPHITLVGPQDLAVKR</sequence>
<proteinExistence type="predicted"/>
<keyword evidence="1" id="KW-0472">Membrane</keyword>
<keyword evidence="1" id="KW-1133">Transmembrane helix</keyword>
<keyword evidence="3" id="KW-1185">Reference proteome</keyword>
<reference evidence="2 3" key="1">
    <citation type="submission" date="2023-02" db="EMBL/GenBank/DDBJ databases">
        <title>LHISI_Scaffold_Assembly.</title>
        <authorList>
            <person name="Stuart O.P."/>
            <person name="Cleave R."/>
            <person name="Magrath M.J.L."/>
            <person name="Mikheyev A.S."/>
        </authorList>
    </citation>
    <scope>NUCLEOTIDE SEQUENCE [LARGE SCALE GENOMIC DNA]</scope>
    <source>
        <strain evidence="2">Daus_M_001</strain>
        <tissue evidence="2">Leg muscle</tissue>
    </source>
</reference>
<dbReference type="EMBL" id="JARBHB010000003">
    <property type="protein sequence ID" value="KAJ8888688.1"/>
    <property type="molecule type" value="Genomic_DNA"/>
</dbReference>
<keyword evidence="1" id="KW-0812">Transmembrane</keyword>
<evidence type="ECO:0000256" key="1">
    <source>
        <dbReference type="SAM" id="Phobius"/>
    </source>
</evidence>
<gene>
    <name evidence="2" type="ORF">PR048_008180</name>
</gene>
<organism evidence="2 3">
    <name type="scientific">Dryococelus australis</name>
    <dbReference type="NCBI Taxonomy" id="614101"/>
    <lineage>
        <taxon>Eukaryota</taxon>
        <taxon>Metazoa</taxon>
        <taxon>Ecdysozoa</taxon>
        <taxon>Arthropoda</taxon>
        <taxon>Hexapoda</taxon>
        <taxon>Insecta</taxon>
        <taxon>Pterygota</taxon>
        <taxon>Neoptera</taxon>
        <taxon>Polyneoptera</taxon>
        <taxon>Phasmatodea</taxon>
        <taxon>Verophasmatodea</taxon>
        <taxon>Anareolatae</taxon>
        <taxon>Phasmatidae</taxon>
        <taxon>Eurycanthinae</taxon>
        <taxon>Dryococelus</taxon>
    </lineage>
</organism>
<comment type="caution">
    <text evidence="2">The sequence shown here is derived from an EMBL/GenBank/DDBJ whole genome shotgun (WGS) entry which is preliminary data.</text>
</comment>
<evidence type="ECO:0000313" key="3">
    <source>
        <dbReference type="Proteomes" id="UP001159363"/>
    </source>
</evidence>
<protein>
    <submittedName>
        <fullName evidence="2">Uncharacterized protein</fullName>
    </submittedName>
</protein>
<dbReference type="Proteomes" id="UP001159363">
    <property type="component" value="Chromosome 3"/>
</dbReference>
<evidence type="ECO:0000313" key="2">
    <source>
        <dbReference type="EMBL" id="KAJ8888688.1"/>
    </source>
</evidence>
<name>A0ABQ9HWD0_9NEOP</name>
<accession>A0ABQ9HWD0</accession>
<feature type="transmembrane region" description="Helical" evidence="1">
    <location>
        <begin position="149"/>
        <end position="169"/>
    </location>
</feature>